<dbReference type="SUPFAM" id="SSF82549">
    <property type="entry name" value="DAK1/DegV-like"/>
    <property type="match status" value="1"/>
</dbReference>
<reference evidence="8" key="1">
    <citation type="journal article" date="2011" name="Genome Res.">
        <title>Phylogeny-wide analysis of social amoeba genomes highlights ancient origins for complex intercellular communication.</title>
        <authorList>
            <person name="Heidel A.J."/>
            <person name="Lawal H.M."/>
            <person name="Felder M."/>
            <person name="Schilde C."/>
            <person name="Helps N.R."/>
            <person name="Tunggal B."/>
            <person name="Rivero F."/>
            <person name="John U."/>
            <person name="Schleicher M."/>
            <person name="Eichinger L."/>
            <person name="Platzer M."/>
            <person name="Noegel A.A."/>
            <person name="Schaap P."/>
            <person name="Gloeckner G."/>
        </authorList>
    </citation>
    <scope>NUCLEOTIDE SEQUENCE [LARGE SCALE GENOMIC DNA]</scope>
    <source>
        <strain evidence="8">SH3</strain>
    </source>
</reference>
<dbReference type="PANTHER" id="PTHR28629:SF4">
    <property type="entry name" value="TRIOKINASE_FMN CYCLASE"/>
    <property type="match status" value="1"/>
</dbReference>
<dbReference type="Gene3D" id="1.25.40.340">
    <property type="match status" value="1"/>
</dbReference>
<proteinExistence type="predicted"/>
<dbReference type="GO" id="GO:0004371">
    <property type="term" value="F:glycerone kinase activity"/>
    <property type="evidence" value="ECO:0007669"/>
    <property type="project" value="InterPro"/>
</dbReference>
<dbReference type="Gene3D" id="3.40.50.10440">
    <property type="entry name" value="Dihydroxyacetone kinase, domain 1"/>
    <property type="match status" value="1"/>
</dbReference>
<dbReference type="NCBIfam" id="NF011049">
    <property type="entry name" value="PRK14479.1"/>
    <property type="match status" value="1"/>
</dbReference>
<keyword evidence="4" id="KW-0067">ATP-binding</keyword>
<dbReference type="PANTHER" id="PTHR28629">
    <property type="entry name" value="TRIOKINASE/FMN CYCLASE"/>
    <property type="match status" value="1"/>
</dbReference>
<dbReference type="STRING" id="1054147.F4QAJ0"/>
<dbReference type="GO" id="GO:0005524">
    <property type="term" value="F:ATP binding"/>
    <property type="evidence" value="ECO:0007669"/>
    <property type="project" value="UniProtKB-KW"/>
</dbReference>
<dbReference type="Pfam" id="PF02733">
    <property type="entry name" value="Dak1"/>
    <property type="match status" value="1"/>
</dbReference>
<dbReference type="InterPro" id="IPR050861">
    <property type="entry name" value="Dihydroxyacetone_Kinase"/>
</dbReference>
<evidence type="ECO:0000259" key="6">
    <source>
        <dbReference type="PROSITE" id="PS51481"/>
    </source>
</evidence>
<dbReference type="PROSITE" id="PS51480">
    <property type="entry name" value="DHAL"/>
    <property type="match status" value="1"/>
</dbReference>
<dbReference type="Gene3D" id="3.30.1180.20">
    <property type="entry name" value="Dihydroxyacetone kinase, domain 2"/>
    <property type="match status" value="1"/>
</dbReference>
<protein>
    <submittedName>
        <fullName evidence="7">Dihydroxyacetone kinase</fullName>
    </submittedName>
</protein>
<evidence type="ECO:0000256" key="2">
    <source>
        <dbReference type="ARBA" id="ARBA00022741"/>
    </source>
</evidence>
<dbReference type="GO" id="GO:0019563">
    <property type="term" value="P:glycerol catabolic process"/>
    <property type="evidence" value="ECO:0007669"/>
    <property type="project" value="TreeGrafter"/>
</dbReference>
<accession>F4QAJ0</accession>
<keyword evidence="2" id="KW-0547">Nucleotide-binding</keyword>
<dbReference type="FunFam" id="1.25.40.340:FF:000002">
    <property type="entry name" value="Dihydroxyacetone kinase, L subunit"/>
    <property type="match status" value="1"/>
</dbReference>
<dbReference type="OrthoDB" id="1724672at2759"/>
<keyword evidence="1" id="KW-0808">Transferase</keyword>
<dbReference type="InterPro" id="IPR004007">
    <property type="entry name" value="DhaL_dom"/>
</dbReference>
<evidence type="ECO:0000313" key="8">
    <source>
        <dbReference type="Proteomes" id="UP000007797"/>
    </source>
</evidence>
<sequence>MKKIINDANNVVNDMIDGMIMSNPLIKKLLNHNVIVRADTQQKIGLCLLTTYICQVRSTLKDRVALISGGGSGHEPSHAGFVGMGMLSAAVLGDVFTSPSPSHIVAAIHAVTGRQGCLLIVKNYTGDRLNFGIAAETANSQGFKVRIVIVGDDISSLELGSNDDTKRRGVAGTVLLHKILGAMAEQCKPLDEIEAMAKQLCKCISTLGVGLSSCTIPRVGHPSFQLGESEIEIGLGIHGEQGIKRQEMVDAKTMAKTILDRLLPYTTSNTFIVLLNNLGSTTNMELSIFTKQVLEYLNNDNNKKYSVIRFISGTLMTALEMSGISLTLLSIPDNINQNILLDLIDFKTLAMGWPVNSVFTPLSLNDNNIFDYKEIQEGNEDEFKKSITIEKVDADLIKTMIETSCQTLMDNSDVLTELDSKVGDGDLGITLDRASKSVLANLESLDFTRPCFAFGELSKILVSNLGGSSGPFYGIFFLKLSTSLFDQLQSSSTSQPTRLNWIQALKDGCGSIQQLGGGKVGDCTMLDALVPAIDSLYKLDHQQLTSTPLTQLINIASDAAHTGSLSTIEMVAKVGRAAYLGDRARGTMDPGAHAIDLLLSNLKNK</sequence>
<name>F4QAJ0_CACFS</name>
<dbReference type="OMA" id="ALNMNGF"/>
<dbReference type="SMART" id="SM01120">
    <property type="entry name" value="Dak2"/>
    <property type="match status" value="1"/>
</dbReference>
<dbReference type="InterPro" id="IPR036117">
    <property type="entry name" value="DhaL_dom_sf"/>
</dbReference>
<evidence type="ECO:0000259" key="5">
    <source>
        <dbReference type="PROSITE" id="PS51480"/>
    </source>
</evidence>
<dbReference type="EMBL" id="GL883026">
    <property type="protein sequence ID" value="EGG15709.1"/>
    <property type="molecule type" value="Genomic_DNA"/>
</dbReference>
<evidence type="ECO:0000256" key="3">
    <source>
        <dbReference type="ARBA" id="ARBA00022777"/>
    </source>
</evidence>
<dbReference type="InterPro" id="IPR004006">
    <property type="entry name" value="DhaK_dom"/>
</dbReference>
<evidence type="ECO:0000256" key="4">
    <source>
        <dbReference type="ARBA" id="ARBA00022840"/>
    </source>
</evidence>
<dbReference type="Pfam" id="PF02734">
    <property type="entry name" value="Dak2"/>
    <property type="match status" value="1"/>
</dbReference>
<evidence type="ECO:0000313" key="7">
    <source>
        <dbReference type="EMBL" id="EGG15709.1"/>
    </source>
</evidence>
<dbReference type="InterPro" id="IPR012737">
    <property type="entry name" value="DhaK_L_YcgS"/>
</dbReference>
<evidence type="ECO:0000256" key="1">
    <source>
        <dbReference type="ARBA" id="ARBA00022679"/>
    </source>
</evidence>
<feature type="domain" description="DhaK" evidence="6">
    <location>
        <begin position="7"/>
        <end position="353"/>
    </location>
</feature>
<feature type="domain" description="DhaL" evidence="5">
    <location>
        <begin position="395"/>
        <end position="604"/>
    </location>
</feature>
<dbReference type="GeneID" id="14867514"/>
<dbReference type="RefSeq" id="XP_004354451.1">
    <property type="nucleotide sequence ID" value="XM_004354399.1"/>
</dbReference>
<dbReference type="AlphaFoldDB" id="F4QAJ0"/>
<keyword evidence="3 7" id="KW-0418">Kinase</keyword>
<dbReference type="FunFam" id="3.40.50.10440:FF:000001">
    <property type="entry name" value="Dihydroxyacetone kinase, DhaK subunit"/>
    <property type="match status" value="1"/>
</dbReference>
<dbReference type="NCBIfam" id="TIGR02365">
    <property type="entry name" value="dha_L_ycgS"/>
    <property type="match status" value="1"/>
</dbReference>
<dbReference type="KEGG" id="dfa:DFA_10551"/>
<keyword evidence="8" id="KW-1185">Reference proteome</keyword>
<organism evidence="7 8">
    <name type="scientific">Cavenderia fasciculata</name>
    <name type="common">Slime mold</name>
    <name type="synonym">Dictyostelium fasciculatum</name>
    <dbReference type="NCBI Taxonomy" id="261658"/>
    <lineage>
        <taxon>Eukaryota</taxon>
        <taxon>Amoebozoa</taxon>
        <taxon>Evosea</taxon>
        <taxon>Eumycetozoa</taxon>
        <taxon>Dictyostelia</taxon>
        <taxon>Acytosteliales</taxon>
        <taxon>Cavenderiaceae</taxon>
        <taxon>Cavenderia</taxon>
    </lineage>
</organism>
<dbReference type="PROSITE" id="PS51481">
    <property type="entry name" value="DHAK"/>
    <property type="match status" value="1"/>
</dbReference>
<gene>
    <name evidence="7" type="primary">dhak</name>
    <name evidence="7" type="ORF">DFA_10551</name>
</gene>
<dbReference type="Proteomes" id="UP000007797">
    <property type="component" value="Unassembled WGS sequence"/>
</dbReference>
<dbReference type="SUPFAM" id="SSF101473">
    <property type="entry name" value="DhaL-like"/>
    <property type="match status" value="1"/>
</dbReference>
<dbReference type="GO" id="GO:0005829">
    <property type="term" value="C:cytosol"/>
    <property type="evidence" value="ECO:0007669"/>
    <property type="project" value="TreeGrafter"/>
</dbReference>